<evidence type="ECO:0000256" key="1">
    <source>
        <dbReference type="ARBA" id="ARBA00004651"/>
    </source>
</evidence>
<comment type="caution">
    <text evidence="10">The sequence shown here is derived from an EMBL/GenBank/DDBJ whole genome shotgun (WGS) entry which is preliminary data.</text>
</comment>
<evidence type="ECO:0000256" key="6">
    <source>
        <dbReference type="ARBA" id="ARBA00023136"/>
    </source>
</evidence>
<keyword evidence="5 8" id="KW-1133">Transmembrane helix</keyword>
<feature type="transmembrane region" description="Helical" evidence="8">
    <location>
        <begin position="37"/>
        <end position="63"/>
    </location>
</feature>
<feature type="transmembrane region" description="Helical" evidence="8">
    <location>
        <begin position="269"/>
        <end position="292"/>
    </location>
</feature>
<keyword evidence="3" id="KW-1003">Cell membrane</keyword>
<dbReference type="EMBL" id="JABAGA010000008">
    <property type="protein sequence ID" value="NMF10217.1"/>
    <property type="molecule type" value="Genomic_DNA"/>
</dbReference>
<dbReference type="Pfam" id="PF07690">
    <property type="entry name" value="MFS_1"/>
    <property type="match status" value="1"/>
</dbReference>
<evidence type="ECO:0000256" key="3">
    <source>
        <dbReference type="ARBA" id="ARBA00022475"/>
    </source>
</evidence>
<feature type="transmembrane region" description="Helical" evidence="8">
    <location>
        <begin position="397"/>
        <end position="417"/>
    </location>
</feature>
<accession>A0A7X9XTX0</accession>
<dbReference type="GeneID" id="95320130"/>
<dbReference type="InterPro" id="IPR011701">
    <property type="entry name" value="MFS"/>
</dbReference>
<dbReference type="InterPro" id="IPR036259">
    <property type="entry name" value="MFS_trans_sf"/>
</dbReference>
<feature type="transmembrane region" description="Helical" evidence="8">
    <location>
        <begin position="104"/>
        <end position="123"/>
    </location>
</feature>
<protein>
    <submittedName>
        <fullName evidence="10">MFS transporter</fullName>
    </submittedName>
</protein>
<dbReference type="InterPro" id="IPR020846">
    <property type="entry name" value="MFS_dom"/>
</dbReference>
<dbReference type="SUPFAM" id="SSF103473">
    <property type="entry name" value="MFS general substrate transporter"/>
    <property type="match status" value="1"/>
</dbReference>
<proteinExistence type="predicted"/>
<feature type="transmembrane region" description="Helical" evidence="8">
    <location>
        <begin position="304"/>
        <end position="324"/>
    </location>
</feature>
<sequence length="452" mass="45807">MTARAETNAGRTVAKRADAKRADAAVRKPRTPARTGLVFATVAALLLSAGWAANHFASVLVVLRDQQNYSPVLVNGAFGIYALGLVPFLLLGGMIADRVGARPVVLVGGLVAALGNLSLLLWHGAAGLMIGRFIVGLGVGLAVSAGTAWAGRLRGASGVTMAGIVLTSGFATGPIASGLLAHFLPDSATIAVPFIVSVALSLVAVAASAIVGDARHEPVQLDPPSGRDPADDAPGGSHSATADDGDAAVAKQPETEPELRPAHPHGMGVALATSLPMTLWVFACVTTAFLVLAGRVSAHFSSGVLLPGLAAVFAFGSALTAQALGRKFGFGPKSGIAGALFAAAGMTLAGLGAEAPPVWLFLVASMLLGTAYGLCLREGLLDIETFSPPKHRGTAIGIFYVFTYLGFGLPVLLEWLLPIAGPSVPLFVLAVVAVGSATVRALQLRAGIFAGR</sequence>
<keyword evidence="4 8" id="KW-0812">Transmembrane</keyword>
<feature type="transmembrane region" description="Helical" evidence="8">
    <location>
        <begin position="190"/>
        <end position="211"/>
    </location>
</feature>
<organism evidence="10 11">
    <name type="scientific">Corynebacterium xerosis</name>
    <dbReference type="NCBI Taxonomy" id="1725"/>
    <lineage>
        <taxon>Bacteria</taxon>
        <taxon>Bacillati</taxon>
        <taxon>Actinomycetota</taxon>
        <taxon>Actinomycetes</taxon>
        <taxon>Mycobacteriales</taxon>
        <taxon>Corynebacteriaceae</taxon>
        <taxon>Corynebacterium</taxon>
    </lineage>
</organism>
<feature type="transmembrane region" description="Helical" evidence="8">
    <location>
        <begin position="423"/>
        <end position="442"/>
    </location>
</feature>
<feature type="transmembrane region" description="Helical" evidence="8">
    <location>
        <begin position="129"/>
        <end position="150"/>
    </location>
</feature>
<comment type="subcellular location">
    <subcellularLocation>
        <location evidence="1">Cell membrane</location>
        <topology evidence="1">Multi-pass membrane protein</topology>
    </subcellularLocation>
</comment>
<evidence type="ECO:0000256" key="2">
    <source>
        <dbReference type="ARBA" id="ARBA00022448"/>
    </source>
</evidence>
<keyword evidence="6 8" id="KW-0472">Membrane</keyword>
<dbReference type="PROSITE" id="PS50850">
    <property type="entry name" value="MFS"/>
    <property type="match status" value="1"/>
</dbReference>
<dbReference type="Proteomes" id="UP000589552">
    <property type="component" value="Unassembled WGS sequence"/>
</dbReference>
<name>A0A7X9XTX0_9CORY</name>
<dbReference type="PANTHER" id="PTHR23517:SF3">
    <property type="entry name" value="INTEGRAL MEMBRANE TRANSPORT PROTEIN"/>
    <property type="match status" value="1"/>
</dbReference>
<gene>
    <name evidence="10" type="ORF">HF852_11530</name>
</gene>
<dbReference type="PANTHER" id="PTHR23517">
    <property type="entry name" value="RESISTANCE PROTEIN MDTM, PUTATIVE-RELATED-RELATED"/>
    <property type="match status" value="1"/>
</dbReference>
<evidence type="ECO:0000256" key="5">
    <source>
        <dbReference type="ARBA" id="ARBA00022989"/>
    </source>
</evidence>
<evidence type="ECO:0000256" key="8">
    <source>
        <dbReference type="SAM" id="Phobius"/>
    </source>
</evidence>
<feature type="domain" description="Major facilitator superfamily (MFS) profile" evidence="9">
    <location>
        <begin position="36"/>
        <end position="447"/>
    </location>
</feature>
<dbReference type="RefSeq" id="WP_082718969.1">
    <property type="nucleotide sequence ID" value="NZ_JABAGA010000008.1"/>
</dbReference>
<keyword evidence="2" id="KW-0813">Transport</keyword>
<dbReference type="InterPro" id="IPR050171">
    <property type="entry name" value="MFS_Transporters"/>
</dbReference>
<dbReference type="Gene3D" id="1.20.1250.20">
    <property type="entry name" value="MFS general substrate transporter like domains"/>
    <property type="match status" value="1"/>
</dbReference>
<evidence type="ECO:0000259" key="9">
    <source>
        <dbReference type="PROSITE" id="PS50850"/>
    </source>
</evidence>
<feature type="transmembrane region" description="Helical" evidence="8">
    <location>
        <begin position="359"/>
        <end position="376"/>
    </location>
</feature>
<feature type="transmembrane region" description="Helical" evidence="8">
    <location>
        <begin position="336"/>
        <end position="353"/>
    </location>
</feature>
<evidence type="ECO:0000313" key="11">
    <source>
        <dbReference type="Proteomes" id="UP000589552"/>
    </source>
</evidence>
<reference evidence="10 11" key="1">
    <citation type="submission" date="2020-04" db="EMBL/GenBank/DDBJ databases">
        <authorList>
            <person name="Hitch T.C.A."/>
            <person name="Wylensek D."/>
            <person name="Clavel T."/>
        </authorList>
    </citation>
    <scope>NUCLEOTIDE SEQUENCE [LARGE SCALE GENOMIC DNA]</scope>
    <source>
        <strain evidence="10 11">BL-383-APC-2I</strain>
    </source>
</reference>
<feature type="transmembrane region" description="Helical" evidence="8">
    <location>
        <begin position="69"/>
        <end position="92"/>
    </location>
</feature>
<evidence type="ECO:0000256" key="4">
    <source>
        <dbReference type="ARBA" id="ARBA00022692"/>
    </source>
</evidence>
<feature type="region of interest" description="Disordered" evidence="7">
    <location>
        <begin position="217"/>
        <end position="265"/>
    </location>
</feature>
<feature type="transmembrane region" description="Helical" evidence="8">
    <location>
        <begin position="162"/>
        <end position="184"/>
    </location>
</feature>
<dbReference type="OrthoDB" id="5242249at2"/>
<dbReference type="AlphaFoldDB" id="A0A7X9XTX0"/>
<dbReference type="GO" id="GO:0022857">
    <property type="term" value="F:transmembrane transporter activity"/>
    <property type="evidence" value="ECO:0007669"/>
    <property type="project" value="InterPro"/>
</dbReference>
<evidence type="ECO:0000256" key="7">
    <source>
        <dbReference type="SAM" id="MobiDB-lite"/>
    </source>
</evidence>
<evidence type="ECO:0000313" key="10">
    <source>
        <dbReference type="EMBL" id="NMF10217.1"/>
    </source>
</evidence>
<dbReference type="GO" id="GO:0005886">
    <property type="term" value="C:plasma membrane"/>
    <property type="evidence" value="ECO:0007669"/>
    <property type="project" value="UniProtKB-SubCell"/>
</dbReference>